<dbReference type="Proteomes" id="UP000272503">
    <property type="component" value="Unassembled WGS sequence"/>
</dbReference>
<name>A0A3L7A761_9MICO</name>
<protein>
    <submittedName>
        <fullName evidence="1">Amino acid deaminase</fullName>
    </submittedName>
</protein>
<reference evidence="1 2" key="1">
    <citation type="submission" date="2018-10" db="EMBL/GenBank/DDBJ databases">
        <authorList>
            <person name="Li J."/>
        </authorList>
    </citation>
    <scope>NUCLEOTIDE SEQUENCE [LARGE SCALE GENOMIC DNA]</scope>
    <source>
        <strain evidence="1 2">IF 016277</strain>
    </source>
</reference>
<comment type="caution">
    <text evidence="1">The sequence shown here is derived from an EMBL/GenBank/DDBJ whole genome shotgun (WGS) entry which is preliminary data.</text>
</comment>
<evidence type="ECO:0000313" key="1">
    <source>
        <dbReference type="EMBL" id="RLP75915.1"/>
    </source>
</evidence>
<sequence length="272" mass="28614">MKHFFGTAASRTWALAPSPIDGSGSPASATAPHTHPVESAALHAHLQDLSLHLTALAESTPLSLAAELFRMEPWLADALDSDRDAGVFAHWGHSTAVDENVGLAVLASPVLNALALRAGLPASAPASNAGLLHVYGYLYAPVMTPYGTKRERWIDAELADALGVPPTHFRPADGASTPLARLTEILLPLFSGGPRRGDLLRLREQITPTLAAHTLLYRARPGSATPAALAYALEDAHGLRLITAFPYAGSAGELCTVHVSAPPRLRYNALAA</sequence>
<dbReference type="RefSeq" id="WP_121648200.1">
    <property type="nucleotide sequence ID" value="NZ_RCUX01000005.1"/>
</dbReference>
<dbReference type="AlphaFoldDB" id="A0A3L7A761"/>
<keyword evidence="2" id="KW-1185">Reference proteome</keyword>
<evidence type="ECO:0000313" key="2">
    <source>
        <dbReference type="Proteomes" id="UP000272503"/>
    </source>
</evidence>
<dbReference type="EMBL" id="RCUX01000005">
    <property type="protein sequence ID" value="RLP75915.1"/>
    <property type="molecule type" value="Genomic_DNA"/>
</dbReference>
<gene>
    <name evidence="1" type="ORF">D9V32_07050</name>
</gene>
<accession>A0A3L7A761</accession>
<organism evidence="1 2">
    <name type="scientific">Mycetocola tolaasinivorans</name>
    <dbReference type="NCBI Taxonomy" id="76635"/>
    <lineage>
        <taxon>Bacteria</taxon>
        <taxon>Bacillati</taxon>
        <taxon>Actinomycetota</taxon>
        <taxon>Actinomycetes</taxon>
        <taxon>Micrococcales</taxon>
        <taxon>Microbacteriaceae</taxon>
        <taxon>Mycetocola</taxon>
    </lineage>
</organism>
<proteinExistence type="predicted"/>
<dbReference type="OrthoDB" id="9342873at2"/>